<evidence type="ECO:0000313" key="1">
    <source>
        <dbReference type="EMBL" id="JAH33347.1"/>
    </source>
</evidence>
<dbReference type="EMBL" id="GBXM01075230">
    <property type="protein sequence ID" value="JAH33347.1"/>
    <property type="molecule type" value="Transcribed_RNA"/>
</dbReference>
<accession>A0A0E9RWX5</accession>
<reference evidence="1" key="2">
    <citation type="journal article" date="2015" name="Fish Shellfish Immunol.">
        <title>Early steps in the European eel (Anguilla anguilla)-Vibrio vulnificus interaction in the gills: Role of the RtxA13 toxin.</title>
        <authorList>
            <person name="Callol A."/>
            <person name="Pajuelo D."/>
            <person name="Ebbesson L."/>
            <person name="Teles M."/>
            <person name="MacKenzie S."/>
            <person name="Amaro C."/>
        </authorList>
    </citation>
    <scope>NUCLEOTIDE SEQUENCE</scope>
</reference>
<sequence>MAMSTWGLST</sequence>
<reference evidence="1" key="1">
    <citation type="submission" date="2014-11" db="EMBL/GenBank/DDBJ databases">
        <authorList>
            <person name="Amaro Gonzalez C."/>
        </authorList>
    </citation>
    <scope>NUCLEOTIDE SEQUENCE</scope>
</reference>
<protein>
    <submittedName>
        <fullName evidence="1">Uncharacterized protein</fullName>
    </submittedName>
</protein>
<organism evidence="1">
    <name type="scientific">Anguilla anguilla</name>
    <name type="common">European freshwater eel</name>
    <name type="synonym">Muraena anguilla</name>
    <dbReference type="NCBI Taxonomy" id="7936"/>
    <lineage>
        <taxon>Eukaryota</taxon>
        <taxon>Metazoa</taxon>
        <taxon>Chordata</taxon>
        <taxon>Craniata</taxon>
        <taxon>Vertebrata</taxon>
        <taxon>Euteleostomi</taxon>
        <taxon>Actinopterygii</taxon>
        <taxon>Neopterygii</taxon>
        <taxon>Teleostei</taxon>
        <taxon>Anguilliformes</taxon>
        <taxon>Anguillidae</taxon>
        <taxon>Anguilla</taxon>
    </lineage>
</organism>
<name>A0A0E9RWX5_ANGAN</name>
<proteinExistence type="predicted"/>